<evidence type="ECO:0000313" key="9">
    <source>
        <dbReference type="Proteomes" id="UP001234178"/>
    </source>
</evidence>
<keyword evidence="9" id="KW-1185">Reference proteome</keyword>
<evidence type="ECO:0000313" key="8">
    <source>
        <dbReference type="EMBL" id="KAK4020406.1"/>
    </source>
</evidence>
<feature type="binding site" evidence="6">
    <location>
        <begin position="44"/>
        <end position="50"/>
    </location>
    <ligand>
        <name>ATP</name>
        <dbReference type="ChEBI" id="CHEBI:30616"/>
    </ligand>
</feature>
<organism evidence="8 9">
    <name type="scientific">Daphnia magna</name>
    <dbReference type="NCBI Taxonomy" id="35525"/>
    <lineage>
        <taxon>Eukaryota</taxon>
        <taxon>Metazoa</taxon>
        <taxon>Ecdysozoa</taxon>
        <taxon>Arthropoda</taxon>
        <taxon>Crustacea</taxon>
        <taxon>Branchiopoda</taxon>
        <taxon>Diplostraca</taxon>
        <taxon>Cladocera</taxon>
        <taxon>Anomopoda</taxon>
        <taxon>Daphniidae</taxon>
        <taxon>Daphnia</taxon>
    </lineage>
</organism>
<protein>
    <recommendedName>
        <fullName evidence="7">GMPS ATP-PPase domain-containing protein</fullName>
    </recommendedName>
</protein>
<dbReference type="SUPFAM" id="SSF52402">
    <property type="entry name" value="Adenine nucleotide alpha hydrolases-like"/>
    <property type="match status" value="1"/>
</dbReference>
<evidence type="ECO:0000256" key="6">
    <source>
        <dbReference type="PROSITE-ProRule" id="PRU00886"/>
    </source>
</evidence>
<proteinExistence type="predicted"/>
<dbReference type="PANTHER" id="PTHR11922:SF2">
    <property type="entry name" value="GMP SYNTHASE [GLUTAMINE-HYDROLYZING]"/>
    <property type="match status" value="1"/>
</dbReference>
<dbReference type="Gene3D" id="3.40.50.620">
    <property type="entry name" value="HUPs"/>
    <property type="match status" value="1"/>
</dbReference>
<keyword evidence="1" id="KW-0436">Ligase</keyword>
<evidence type="ECO:0000256" key="4">
    <source>
        <dbReference type="ARBA" id="ARBA00022755"/>
    </source>
</evidence>
<keyword evidence="2 6" id="KW-0547">Nucleotide-binding</keyword>
<dbReference type="PROSITE" id="PS51553">
    <property type="entry name" value="GMPS_ATP_PPASE"/>
    <property type="match status" value="1"/>
</dbReference>
<keyword evidence="4 6" id="KW-0658">Purine biosynthesis</keyword>
<sequence>MLHNFLFDICGLKGAFTLEKRDQQCIDHIRRMVVRDKIVLILVSGGADTTVCAALLHKALLQGDDSLRVQIIHINNSFLSKDESEQIVTTLQQLGLNHRTVASHFFLKPAI</sequence>
<evidence type="ECO:0000259" key="7">
    <source>
        <dbReference type="PROSITE" id="PS51553"/>
    </source>
</evidence>
<evidence type="ECO:0000256" key="3">
    <source>
        <dbReference type="ARBA" id="ARBA00022749"/>
    </source>
</evidence>
<dbReference type="PANTHER" id="PTHR11922">
    <property type="entry name" value="GMP SYNTHASE-RELATED"/>
    <property type="match status" value="1"/>
</dbReference>
<evidence type="ECO:0000256" key="2">
    <source>
        <dbReference type="ARBA" id="ARBA00022741"/>
    </source>
</evidence>
<reference evidence="8 9" key="1">
    <citation type="journal article" date="2023" name="Nucleic Acids Res.">
        <title>The hologenome of Daphnia magna reveals possible DNA methylation and microbiome-mediated evolution of the host genome.</title>
        <authorList>
            <person name="Chaturvedi A."/>
            <person name="Li X."/>
            <person name="Dhandapani V."/>
            <person name="Marshall H."/>
            <person name="Kissane S."/>
            <person name="Cuenca-Cambronero M."/>
            <person name="Asole G."/>
            <person name="Calvet F."/>
            <person name="Ruiz-Romero M."/>
            <person name="Marangio P."/>
            <person name="Guigo R."/>
            <person name="Rago D."/>
            <person name="Mirbahai L."/>
            <person name="Eastwood N."/>
            <person name="Colbourne J.K."/>
            <person name="Zhou J."/>
            <person name="Mallon E."/>
            <person name="Orsini L."/>
        </authorList>
    </citation>
    <scope>NUCLEOTIDE SEQUENCE [LARGE SCALE GENOMIC DNA]</scope>
    <source>
        <strain evidence="8">LRV0_1</strain>
    </source>
</reference>
<dbReference type="Proteomes" id="UP001234178">
    <property type="component" value="Unassembled WGS sequence"/>
</dbReference>
<dbReference type="InterPro" id="IPR025777">
    <property type="entry name" value="GMPS_ATP_PPase_dom"/>
</dbReference>
<gene>
    <name evidence="8" type="ORF">OUZ56_002387</name>
</gene>
<evidence type="ECO:0000256" key="1">
    <source>
        <dbReference type="ARBA" id="ARBA00022598"/>
    </source>
</evidence>
<dbReference type="InterPro" id="IPR014729">
    <property type="entry name" value="Rossmann-like_a/b/a_fold"/>
</dbReference>
<name>A0ABR0A5K0_9CRUS</name>
<feature type="domain" description="GMPS ATP-PPase" evidence="7">
    <location>
        <begin position="16"/>
        <end position="111"/>
    </location>
</feature>
<keyword evidence="5 6" id="KW-0067">ATP-binding</keyword>
<evidence type="ECO:0000256" key="5">
    <source>
        <dbReference type="ARBA" id="ARBA00022840"/>
    </source>
</evidence>
<comment type="caution">
    <text evidence="8">The sequence shown here is derived from an EMBL/GenBank/DDBJ whole genome shotgun (WGS) entry which is preliminary data.</text>
</comment>
<dbReference type="EMBL" id="JAOYFB010000036">
    <property type="protein sequence ID" value="KAK4020406.1"/>
    <property type="molecule type" value="Genomic_DNA"/>
</dbReference>
<accession>A0ABR0A5K0</accession>
<keyword evidence="3 6" id="KW-0332">GMP biosynthesis</keyword>